<dbReference type="PANTHER" id="PTHR11533:SF299">
    <property type="entry name" value="AMINOPEPTIDASE"/>
    <property type="match status" value="1"/>
</dbReference>
<proteinExistence type="predicted"/>
<dbReference type="Gene3D" id="2.60.40.1730">
    <property type="entry name" value="tricorn interacting facor f3 domain"/>
    <property type="match status" value="1"/>
</dbReference>
<organism evidence="2 3">
    <name type="scientific">Portunus trituberculatus</name>
    <name type="common">Swimming crab</name>
    <name type="synonym">Neptunus trituberculatus</name>
    <dbReference type="NCBI Taxonomy" id="210409"/>
    <lineage>
        <taxon>Eukaryota</taxon>
        <taxon>Metazoa</taxon>
        <taxon>Ecdysozoa</taxon>
        <taxon>Arthropoda</taxon>
        <taxon>Crustacea</taxon>
        <taxon>Multicrustacea</taxon>
        <taxon>Malacostraca</taxon>
        <taxon>Eumalacostraca</taxon>
        <taxon>Eucarida</taxon>
        <taxon>Decapoda</taxon>
        <taxon>Pleocyemata</taxon>
        <taxon>Brachyura</taxon>
        <taxon>Eubrachyura</taxon>
        <taxon>Portunoidea</taxon>
        <taxon>Portunidae</taxon>
        <taxon>Portuninae</taxon>
        <taxon>Portunus</taxon>
    </lineage>
</organism>
<keyword evidence="2" id="KW-0031">Aminopeptidase</keyword>
<dbReference type="GO" id="GO:0005615">
    <property type="term" value="C:extracellular space"/>
    <property type="evidence" value="ECO:0007669"/>
    <property type="project" value="TreeGrafter"/>
</dbReference>
<dbReference type="PANTHER" id="PTHR11533">
    <property type="entry name" value="PROTEASE M1 ZINC METALLOPROTEASE"/>
    <property type="match status" value="1"/>
</dbReference>
<dbReference type="OrthoDB" id="510539at2759"/>
<keyword evidence="2" id="KW-0378">Hydrolase</keyword>
<comment type="caution">
    <text evidence="2">The sequence shown here is derived from an EMBL/GenBank/DDBJ whole genome shotgun (WGS) entry which is preliminary data.</text>
</comment>
<dbReference type="GO" id="GO:0008270">
    <property type="term" value="F:zinc ion binding"/>
    <property type="evidence" value="ECO:0007669"/>
    <property type="project" value="TreeGrafter"/>
</dbReference>
<dbReference type="GO" id="GO:0043171">
    <property type="term" value="P:peptide catabolic process"/>
    <property type="evidence" value="ECO:0007669"/>
    <property type="project" value="TreeGrafter"/>
</dbReference>
<accession>A0A5B7KBR4</accession>
<dbReference type="GO" id="GO:0016020">
    <property type="term" value="C:membrane"/>
    <property type="evidence" value="ECO:0007669"/>
    <property type="project" value="TreeGrafter"/>
</dbReference>
<dbReference type="InterPro" id="IPR045357">
    <property type="entry name" value="Aminopeptidase_N-like_N"/>
</dbReference>
<dbReference type="InterPro" id="IPR050344">
    <property type="entry name" value="Peptidase_M1_aminopeptidases"/>
</dbReference>
<dbReference type="GO" id="GO:0006508">
    <property type="term" value="P:proteolysis"/>
    <property type="evidence" value="ECO:0007669"/>
    <property type="project" value="TreeGrafter"/>
</dbReference>
<name>A0A5B7KBR4_PORTR</name>
<dbReference type="InterPro" id="IPR042097">
    <property type="entry name" value="Aminopeptidase_N-like_N_sf"/>
</dbReference>
<dbReference type="GO" id="GO:0042277">
    <property type="term" value="F:peptide binding"/>
    <property type="evidence" value="ECO:0007669"/>
    <property type="project" value="TreeGrafter"/>
</dbReference>
<feature type="domain" description="Aminopeptidase N-like N-terminal" evidence="1">
    <location>
        <begin position="19"/>
        <end position="72"/>
    </location>
</feature>
<dbReference type="Pfam" id="PF17900">
    <property type="entry name" value="Peptidase_M1_N"/>
    <property type="match status" value="1"/>
</dbReference>
<evidence type="ECO:0000313" key="2">
    <source>
        <dbReference type="EMBL" id="MPD04286.1"/>
    </source>
</evidence>
<sequence>MFEKYKFPSLSSSSSPHHHHHRYLAVSQFEPADAHLAFPCFDEPSLKATFDVHLAREESRSSISNMPLKETVPV</sequence>
<dbReference type="Proteomes" id="UP000324222">
    <property type="component" value="Unassembled WGS sequence"/>
</dbReference>
<keyword evidence="2" id="KW-0645">Protease</keyword>
<evidence type="ECO:0000313" key="3">
    <source>
        <dbReference type="Proteomes" id="UP000324222"/>
    </source>
</evidence>
<dbReference type="GO" id="GO:0005737">
    <property type="term" value="C:cytoplasm"/>
    <property type="evidence" value="ECO:0007669"/>
    <property type="project" value="TreeGrafter"/>
</dbReference>
<dbReference type="SUPFAM" id="SSF63737">
    <property type="entry name" value="Leukotriene A4 hydrolase N-terminal domain"/>
    <property type="match status" value="1"/>
</dbReference>
<keyword evidence="3" id="KW-1185">Reference proteome</keyword>
<dbReference type="EMBL" id="VSRR010140321">
    <property type="protein sequence ID" value="MPD04286.1"/>
    <property type="molecule type" value="Genomic_DNA"/>
</dbReference>
<evidence type="ECO:0000259" key="1">
    <source>
        <dbReference type="Pfam" id="PF17900"/>
    </source>
</evidence>
<protein>
    <submittedName>
        <fullName evidence="2">Endoplasmic reticulum aminopeptidase 1</fullName>
    </submittedName>
</protein>
<dbReference type="AlphaFoldDB" id="A0A5B7KBR4"/>
<dbReference type="GO" id="GO:0070006">
    <property type="term" value="F:metalloaminopeptidase activity"/>
    <property type="evidence" value="ECO:0007669"/>
    <property type="project" value="TreeGrafter"/>
</dbReference>
<reference evidence="2 3" key="1">
    <citation type="submission" date="2019-05" db="EMBL/GenBank/DDBJ databases">
        <title>Another draft genome of Portunus trituberculatus and its Hox gene families provides insights of decapod evolution.</title>
        <authorList>
            <person name="Jeong J.-H."/>
            <person name="Song I."/>
            <person name="Kim S."/>
            <person name="Choi T."/>
            <person name="Kim D."/>
            <person name="Ryu S."/>
            <person name="Kim W."/>
        </authorList>
    </citation>
    <scope>NUCLEOTIDE SEQUENCE [LARGE SCALE GENOMIC DNA]</scope>
    <source>
        <tissue evidence="2">Muscle</tissue>
    </source>
</reference>
<gene>
    <name evidence="2" type="primary">Erap1_0</name>
    <name evidence="2" type="ORF">E2C01_099965</name>
</gene>